<gene>
    <name evidence="2" type="ORF">PACLA_8A031666</name>
</gene>
<evidence type="ECO:0000313" key="3">
    <source>
        <dbReference type="Proteomes" id="UP001152795"/>
    </source>
</evidence>
<feature type="compositionally biased region" description="Basic residues" evidence="1">
    <location>
        <begin position="1"/>
        <end position="24"/>
    </location>
</feature>
<dbReference type="AlphaFoldDB" id="A0A7D9DY81"/>
<dbReference type="Proteomes" id="UP001152795">
    <property type="component" value="Unassembled WGS sequence"/>
</dbReference>
<organism evidence="2 3">
    <name type="scientific">Paramuricea clavata</name>
    <name type="common">Red gorgonian</name>
    <name type="synonym">Violescent sea-whip</name>
    <dbReference type="NCBI Taxonomy" id="317549"/>
    <lineage>
        <taxon>Eukaryota</taxon>
        <taxon>Metazoa</taxon>
        <taxon>Cnidaria</taxon>
        <taxon>Anthozoa</taxon>
        <taxon>Octocorallia</taxon>
        <taxon>Malacalcyonacea</taxon>
        <taxon>Plexauridae</taxon>
        <taxon>Paramuricea</taxon>
    </lineage>
</organism>
<comment type="caution">
    <text evidence="2">The sequence shown here is derived from an EMBL/GenBank/DDBJ whole genome shotgun (WGS) entry which is preliminary data.</text>
</comment>
<feature type="region of interest" description="Disordered" evidence="1">
    <location>
        <begin position="1"/>
        <end position="25"/>
    </location>
</feature>
<accession>A0A7D9DY81</accession>
<evidence type="ECO:0000256" key="1">
    <source>
        <dbReference type="SAM" id="MobiDB-lite"/>
    </source>
</evidence>
<keyword evidence="3" id="KW-1185">Reference proteome</keyword>
<dbReference type="EMBL" id="CACRXK020002684">
    <property type="protein sequence ID" value="CAB3995548.1"/>
    <property type="molecule type" value="Genomic_DNA"/>
</dbReference>
<reference evidence="2" key="1">
    <citation type="submission" date="2020-04" db="EMBL/GenBank/DDBJ databases">
        <authorList>
            <person name="Alioto T."/>
            <person name="Alioto T."/>
            <person name="Gomez Garrido J."/>
        </authorList>
    </citation>
    <scope>NUCLEOTIDE SEQUENCE</scope>
    <source>
        <strain evidence="2">A484AB</strain>
    </source>
</reference>
<evidence type="ECO:0000313" key="2">
    <source>
        <dbReference type="EMBL" id="CAB3995548.1"/>
    </source>
</evidence>
<name>A0A7D9DY81_PARCT</name>
<protein>
    <submittedName>
        <fullName evidence="2">Uncharacterized protein</fullName>
    </submittedName>
</protein>
<proteinExistence type="predicted"/>
<sequence>MRKQSLHKTKKENKRKLGKRKKKRELSSSVKVLDVILLDHIEKEDIVKQVEKSDFSFTIDKQDINMDSLEYLKPKLHQHGINLLLTQGVFSNHALQLIQKVLNNHDENKKGKRFIKKKNYDR</sequence>